<reference evidence="4" key="1">
    <citation type="journal article" date="2013" name="Mol. Plant Microbe Interact.">
        <title>Global aspects of pacC regulation of pathogenicity genes in Colletotrichum gloeosporioides as revealed by transcriptome analysis.</title>
        <authorList>
            <person name="Alkan N."/>
            <person name="Meng X."/>
            <person name="Friedlander G."/>
            <person name="Reuveni E."/>
            <person name="Sukno S."/>
            <person name="Sherman A."/>
            <person name="Thon M."/>
            <person name="Fluhr R."/>
            <person name="Prusky D."/>
        </authorList>
    </citation>
    <scope>NUCLEOTIDE SEQUENCE [LARGE SCALE GENOMIC DNA]</scope>
    <source>
        <strain evidence="4">Cg-14</strain>
    </source>
</reference>
<dbReference type="Pfam" id="PF24800">
    <property type="entry name" value="DUF7702"/>
    <property type="match status" value="1"/>
</dbReference>
<dbReference type="PANTHER" id="PTHR42109:SF2">
    <property type="entry name" value="INTEGRAL MEMBRANE PROTEIN"/>
    <property type="match status" value="1"/>
</dbReference>
<dbReference type="PANTHER" id="PTHR42109">
    <property type="entry name" value="UNPLACED GENOMIC SCAFFOLD UM_SCAF_CONTIG_1.265, WHOLE GENOME SHOTGUN SEQUENCE"/>
    <property type="match status" value="1"/>
</dbReference>
<name>T0KRT9_COLGC</name>
<sequence>MGHPFDGRGGVSVVEVAIYGPSQLLSAYVSFKLGFNRSTGWIYTVIFCIARFLGSIIQLATYNNSSVGLVQAALILNGVAISPLLLATLGVGSRLLDWVKATRGSSLNTKHFRIIQAVLFVGLILSIVGGTSMRYSSDGTYQPQAITKASILLYLAGFIAITAVIFVSRQAFTPLSQVPRIERRLLVAVLLAWPFLLTRIIYSILGTFLHNKTSSMARGDLGVYVTMAVIEEFVAIGIYLALGFFLLRNESPPTAEIANRAWKSRAADSVEPGRIQHGEEAEQGMSYRL</sequence>
<feature type="transmembrane region" description="Helical" evidence="1">
    <location>
        <begin position="184"/>
        <end position="209"/>
    </location>
</feature>
<dbReference type="OrthoDB" id="2560628at2759"/>
<dbReference type="AlphaFoldDB" id="T0KRT9"/>
<keyword evidence="1" id="KW-0812">Transmembrane</keyword>
<dbReference type="STRING" id="1237896.T0KRT9"/>
<feature type="transmembrane region" description="Helical" evidence="1">
    <location>
        <begin position="151"/>
        <end position="172"/>
    </location>
</feature>
<dbReference type="Proteomes" id="UP000015530">
    <property type="component" value="Unassembled WGS sequence"/>
</dbReference>
<dbReference type="HOGENOM" id="CLU_064985_0_1_1"/>
<evidence type="ECO:0000256" key="1">
    <source>
        <dbReference type="SAM" id="Phobius"/>
    </source>
</evidence>
<dbReference type="EMBL" id="AMYD01000318">
    <property type="protein sequence ID" value="EQB58282.1"/>
    <property type="molecule type" value="Genomic_DNA"/>
</dbReference>
<evidence type="ECO:0000259" key="2">
    <source>
        <dbReference type="Pfam" id="PF24800"/>
    </source>
</evidence>
<comment type="caution">
    <text evidence="3">The sequence shown here is derived from an EMBL/GenBank/DDBJ whole genome shotgun (WGS) entry which is preliminary data.</text>
</comment>
<evidence type="ECO:0000313" key="4">
    <source>
        <dbReference type="Proteomes" id="UP000015530"/>
    </source>
</evidence>
<keyword evidence="1" id="KW-0472">Membrane</keyword>
<feature type="transmembrane region" description="Helical" evidence="1">
    <location>
        <begin position="221"/>
        <end position="247"/>
    </location>
</feature>
<dbReference type="InterPro" id="IPR056119">
    <property type="entry name" value="DUF7702"/>
</dbReference>
<proteinExistence type="predicted"/>
<keyword evidence="1" id="KW-1133">Transmembrane helix</keyword>
<accession>T0KRT9</accession>
<feature type="domain" description="DUF7702" evidence="2">
    <location>
        <begin position="6"/>
        <end position="247"/>
    </location>
</feature>
<protein>
    <recommendedName>
        <fullName evidence="2">DUF7702 domain-containing protein</fullName>
    </recommendedName>
</protein>
<feature type="transmembrane region" description="Helical" evidence="1">
    <location>
        <begin position="41"/>
        <end position="62"/>
    </location>
</feature>
<gene>
    <name evidence="3" type="ORF">CGLO_01496</name>
</gene>
<feature type="transmembrane region" description="Helical" evidence="1">
    <location>
        <begin position="68"/>
        <end position="91"/>
    </location>
</feature>
<evidence type="ECO:0000313" key="3">
    <source>
        <dbReference type="EMBL" id="EQB58282.1"/>
    </source>
</evidence>
<dbReference type="OMA" id="AGREWKM"/>
<feature type="transmembrane region" description="Helical" evidence="1">
    <location>
        <begin position="112"/>
        <end position="131"/>
    </location>
</feature>
<organism evidence="3 4">
    <name type="scientific">Colletotrichum gloeosporioides (strain Cg-14)</name>
    <name type="common">Anthracnose fungus</name>
    <name type="synonym">Glomerella cingulata</name>
    <dbReference type="NCBI Taxonomy" id="1237896"/>
    <lineage>
        <taxon>Eukaryota</taxon>
        <taxon>Fungi</taxon>
        <taxon>Dikarya</taxon>
        <taxon>Ascomycota</taxon>
        <taxon>Pezizomycotina</taxon>
        <taxon>Sordariomycetes</taxon>
        <taxon>Hypocreomycetidae</taxon>
        <taxon>Glomerellales</taxon>
        <taxon>Glomerellaceae</taxon>
        <taxon>Colletotrichum</taxon>
        <taxon>Colletotrichum gloeosporioides species complex</taxon>
    </lineage>
</organism>